<dbReference type="InterPro" id="IPR003509">
    <property type="entry name" value="UPF0102_YraN-like"/>
</dbReference>
<dbReference type="GO" id="GO:0003676">
    <property type="term" value="F:nucleic acid binding"/>
    <property type="evidence" value="ECO:0007669"/>
    <property type="project" value="InterPro"/>
</dbReference>
<protein>
    <recommendedName>
        <fullName evidence="2">UPF0102 protein NCTC12026_03200</fullName>
    </recommendedName>
</protein>
<dbReference type="InterPro" id="IPR011335">
    <property type="entry name" value="Restrct_endonuc-II-like"/>
</dbReference>
<reference evidence="3 4" key="1">
    <citation type="submission" date="2018-06" db="EMBL/GenBank/DDBJ databases">
        <authorList>
            <consortium name="Pathogen Informatics"/>
            <person name="Doyle S."/>
        </authorList>
    </citation>
    <scope>NUCLEOTIDE SEQUENCE [LARGE SCALE GENOMIC DNA]</scope>
    <source>
        <strain evidence="3 4">NCTC12026</strain>
    </source>
</reference>
<dbReference type="NCBIfam" id="TIGR00252">
    <property type="entry name" value="YraN family protein"/>
    <property type="match status" value="1"/>
</dbReference>
<name>A0A379G6Y7_9GAMM</name>
<dbReference type="CDD" id="cd20736">
    <property type="entry name" value="PoNe_Nuclease"/>
    <property type="match status" value="1"/>
</dbReference>
<dbReference type="OrthoDB" id="9794876at2"/>
<dbReference type="Gene3D" id="3.40.1350.10">
    <property type="match status" value="1"/>
</dbReference>
<accession>A0A379G6Y7</accession>
<dbReference type="AlphaFoldDB" id="A0A379G6Y7"/>
<dbReference type="PANTHER" id="PTHR34039">
    <property type="entry name" value="UPF0102 PROTEIN YRAN"/>
    <property type="match status" value="1"/>
</dbReference>
<dbReference type="GeneID" id="93422387"/>
<gene>
    <name evidence="3" type="ORF">NCTC12026_03200</name>
</gene>
<organism evidence="3 4">
    <name type="scientific">Providencia rustigianii</name>
    <dbReference type="NCBI Taxonomy" id="158850"/>
    <lineage>
        <taxon>Bacteria</taxon>
        <taxon>Pseudomonadati</taxon>
        <taxon>Pseudomonadota</taxon>
        <taxon>Gammaproteobacteria</taxon>
        <taxon>Enterobacterales</taxon>
        <taxon>Morganellaceae</taxon>
        <taxon>Providencia</taxon>
    </lineage>
</organism>
<dbReference type="Proteomes" id="UP000255129">
    <property type="component" value="Unassembled WGS sequence"/>
</dbReference>
<proteinExistence type="inferred from homology"/>
<dbReference type="InterPro" id="IPR011856">
    <property type="entry name" value="tRNA_endonuc-like_dom_sf"/>
</dbReference>
<dbReference type="RefSeq" id="WP_006814202.1">
    <property type="nucleotide sequence ID" value="NZ_CABLCG010000028.1"/>
</dbReference>
<evidence type="ECO:0000256" key="1">
    <source>
        <dbReference type="ARBA" id="ARBA00006738"/>
    </source>
</evidence>
<dbReference type="EMBL" id="UGUA01000002">
    <property type="protein sequence ID" value="SUC36758.1"/>
    <property type="molecule type" value="Genomic_DNA"/>
</dbReference>
<sequence>MQTIKKSLKWLTGRHYENQALAYLQQQGLTLIARNVRCRMGEIDLIMRDGTVLVFVEVRFRKNSDYGNALLSVNWHKRRKILATAQYWLAQRQQSFETTPCRFDIYAITGKQFEWVQNAFNLSEQENK</sequence>
<dbReference type="PANTHER" id="PTHR34039:SF1">
    <property type="entry name" value="UPF0102 PROTEIN YRAN"/>
    <property type="match status" value="1"/>
</dbReference>
<evidence type="ECO:0000313" key="4">
    <source>
        <dbReference type="Proteomes" id="UP000255129"/>
    </source>
</evidence>
<dbReference type="HAMAP" id="MF_00048">
    <property type="entry name" value="UPF0102"/>
    <property type="match status" value="1"/>
</dbReference>
<evidence type="ECO:0000256" key="2">
    <source>
        <dbReference type="HAMAP-Rule" id="MF_00048"/>
    </source>
</evidence>
<evidence type="ECO:0000313" key="3">
    <source>
        <dbReference type="EMBL" id="SUC36758.1"/>
    </source>
</evidence>
<dbReference type="Pfam" id="PF02021">
    <property type="entry name" value="UPF0102"/>
    <property type="match status" value="1"/>
</dbReference>
<dbReference type="NCBIfam" id="NF009150">
    <property type="entry name" value="PRK12497.1-3"/>
    <property type="match status" value="1"/>
</dbReference>
<dbReference type="SUPFAM" id="SSF52980">
    <property type="entry name" value="Restriction endonuclease-like"/>
    <property type="match status" value="1"/>
</dbReference>
<comment type="similarity">
    <text evidence="1 2">Belongs to the UPF0102 family.</text>
</comment>